<feature type="transmembrane region" description="Helical" evidence="6">
    <location>
        <begin position="263"/>
        <end position="287"/>
    </location>
</feature>
<feature type="transmembrane region" description="Helical" evidence="6">
    <location>
        <begin position="383"/>
        <end position="401"/>
    </location>
</feature>
<dbReference type="Pfam" id="PF07690">
    <property type="entry name" value="MFS_1"/>
    <property type="match status" value="1"/>
</dbReference>
<keyword evidence="4 6" id="KW-1133">Transmembrane helix</keyword>
<sequence>MESGSGERGTEGGSQLRRNRDFTILWCGQAVSDLGSSMSLLVFPLVGYAISGSAAQAGLASAAMLLGQVVAGLPAGALVDRWPRRRVLVVGNLAGFAVFSSLAITTLSHALTMPHLVVGGFASGVVSAFLDPAASAAIRAVVPSEQLPLAYTRLQARQHAVSLGGPPLGGALFSIARGLPFLVDAASYCLMALAISQLRSALPAPANAGDSSFARELGKGLSFVWRNIGIRTLMIWGAIFNFAVTFVFVSVTLRLVRAGVHPAAIGTVEAIAATAGLLGAMLAPILIRRVPTGAMTIAATLVIAAVIAPMAWAHNVVIIGALLAGGMVLLPANNAGVSSFLAATTPDGFQGRMNSAAGFISNVASPVAPVIAGVLVGSAGGRAATLFGVVLILLSTVPLLVSPVVRSLGPPDTWSAVANESR</sequence>
<dbReference type="InterPro" id="IPR011701">
    <property type="entry name" value="MFS"/>
</dbReference>
<evidence type="ECO:0000313" key="8">
    <source>
        <dbReference type="EMBL" id="WIM93309.1"/>
    </source>
</evidence>
<reference evidence="8 9" key="1">
    <citation type="submission" date="2023-06" db="EMBL/GenBank/DDBJ databases">
        <authorList>
            <person name="Yushchuk O."/>
            <person name="Binda E."/>
            <person name="Ruckert-Reed C."/>
            <person name="Fedorenko V."/>
            <person name="Kalinowski J."/>
            <person name="Marinelli F."/>
        </authorList>
    </citation>
    <scope>NUCLEOTIDE SEQUENCE [LARGE SCALE GENOMIC DNA]</scope>
    <source>
        <strain evidence="8 9">NRRL 3884</strain>
    </source>
</reference>
<feature type="domain" description="Major facilitator superfamily (MFS) profile" evidence="7">
    <location>
        <begin position="21"/>
        <end position="406"/>
    </location>
</feature>
<evidence type="ECO:0000259" key="7">
    <source>
        <dbReference type="PROSITE" id="PS50850"/>
    </source>
</evidence>
<evidence type="ECO:0000256" key="4">
    <source>
        <dbReference type="ARBA" id="ARBA00022989"/>
    </source>
</evidence>
<comment type="subcellular location">
    <subcellularLocation>
        <location evidence="1">Cell membrane</location>
        <topology evidence="1">Multi-pass membrane protein</topology>
    </subcellularLocation>
</comment>
<dbReference type="PANTHER" id="PTHR23513">
    <property type="entry name" value="INTEGRAL MEMBRANE EFFLUX PROTEIN-RELATED"/>
    <property type="match status" value="1"/>
</dbReference>
<dbReference type="RefSeq" id="WP_284914516.1">
    <property type="nucleotide sequence ID" value="NZ_CP126980.1"/>
</dbReference>
<keyword evidence="9" id="KW-1185">Reference proteome</keyword>
<dbReference type="Gene3D" id="1.20.1250.20">
    <property type="entry name" value="MFS general substrate transporter like domains"/>
    <property type="match status" value="1"/>
</dbReference>
<feature type="transmembrane region" description="Helical" evidence="6">
    <location>
        <begin position="24"/>
        <end position="50"/>
    </location>
</feature>
<dbReference type="CDD" id="cd06173">
    <property type="entry name" value="MFS_MefA_like"/>
    <property type="match status" value="1"/>
</dbReference>
<evidence type="ECO:0000256" key="5">
    <source>
        <dbReference type="ARBA" id="ARBA00023136"/>
    </source>
</evidence>
<dbReference type="Proteomes" id="UP001240150">
    <property type="component" value="Chromosome"/>
</dbReference>
<organism evidence="8 9">
    <name type="scientific">Actinoplanes oblitus</name>
    <dbReference type="NCBI Taxonomy" id="3040509"/>
    <lineage>
        <taxon>Bacteria</taxon>
        <taxon>Bacillati</taxon>
        <taxon>Actinomycetota</taxon>
        <taxon>Actinomycetes</taxon>
        <taxon>Micromonosporales</taxon>
        <taxon>Micromonosporaceae</taxon>
        <taxon>Actinoplanes</taxon>
    </lineage>
</organism>
<dbReference type="InterPro" id="IPR020846">
    <property type="entry name" value="MFS_dom"/>
</dbReference>
<dbReference type="InterPro" id="IPR036259">
    <property type="entry name" value="MFS_trans_sf"/>
</dbReference>
<feature type="transmembrane region" description="Helical" evidence="6">
    <location>
        <begin position="356"/>
        <end position="377"/>
    </location>
</feature>
<dbReference type="EMBL" id="CP126980">
    <property type="protein sequence ID" value="WIM93309.1"/>
    <property type="molecule type" value="Genomic_DNA"/>
</dbReference>
<keyword evidence="2" id="KW-1003">Cell membrane</keyword>
<keyword evidence="3 6" id="KW-0812">Transmembrane</keyword>
<gene>
    <name evidence="8" type="ORF">ACTOB_005285</name>
</gene>
<protein>
    <submittedName>
        <fullName evidence="8">MFS transporter</fullName>
    </submittedName>
</protein>
<feature type="transmembrane region" description="Helical" evidence="6">
    <location>
        <begin position="87"/>
        <end position="107"/>
    </location>
</feature>
<evidence type="ECO:0000256" key="6">
    <source>
        <dbReference type="SAM" id="Phobius"/>
    </source>
</evidence>
<dbReference type="PANTHER" id="PTHR23513:SF6">
    <property type="entry name" value="MAJOR FACILITATOR SUPERFAMILY ASSOCIATED DOMAIN-CONTAINING PROTEIN"/>
    <property type="match status" value="1"/>
</dbReference>
<name>A0ABY8W647_9ACTN</name>
<feature type="transmembrane region" description="Helical" evidence="6">
    <location>
        <begin position="113"/>
        <end position="130"/>
    </location>
</feature>
<accession>A0ABY8W647</accession>
<keyword evidence="5 6" id="KW-0472">Membrane</keyword>
<evidence type="ECO:0000313" key="9">
    <source>
        <dbReference type="Proteomes" id="UP001240150"/>
    </source>
</evidence>
<feature type="transmembrane region" description="Helical" evidence="6">
    <location>
        <begin position="233"/>
        <end position="251"/>
    </location>
</feature>
<feature type="transmembrane region" description="Helical" evidence="6">
    <location>
        <begin position="294"/>
        <end position="312"/>
    </location>
</feature>
<dbReference type="PROSITE" id="PS50850">
    <property type="entry name" value="MFS"/>
    <property type="match status" value="1"/>
</dbReference>
<dbReference type="SUPFAM" id="SSF103473">
    <property type="entry name" value="MFS general substrate transporter"/>
    <property type="match status" value="1"/>
</dbReference>
<proteinExistence type="predicted"/>
<evidence type="ECO:0000256" key="1">
    <source>
        <dbReference type="ARBA" id="ARBA00004651"/>
    </source>
</evidence>
<evidence type="ECO:0000256" key="2">
    <source>
        <dbReference type="ARBA" id="ARBA00022475"/>
    </source>
</evidence>
<feature type="transmembrane region" description="Helical" evidence="6">
    <location>
        <begin position="56"/>
        <end position="75"/>
    </location>
</feature>
<evidence type="ECO:0000256" key="3">
    <source>
        <dbReference type="ARBA" id="ARBA00022692"/>
    </source>
</evidence>